<dbReference type="KEGG" id="pti:PHATRDRAFT_48982"/>
<gene>
    <name evidence="2" type="ORF">PHATRDRAFT_48982</name>
</gene>
<keyword evidence="3" id="KW-1185">Reference proteome</keyword>
<accession>B7G937</accession>
<reference evidence="2 3" key="1">
    <citation type="journal article" date="2008" name="Nature">
        <title>The Phaeodactylum genome reveals the evolutionary history of diatom genomes.</title>
        <authorList>
            <person name="Bowler C."/>
            <person name="Allen A.E."/>
            <person name="Badger J.H."/>
            <person name="Grimwood J."/>
            <person name="Jabbari K."/>
            <person name="Kuo A."/>
            <person name="Maheswari U."/>
            <person name="Martens C."/>
            <person name="Maumus F."/>
            <person name="Otillar R.P."/>
            <person name="Rayko E."/>
            <person name="Salamov A."/>
            <person name="Vandepoele K."/>
            <person name="Beszteri B."/>
            <person name="Gruber A."/>
            <person name="Heijde M."/>
            <person name="Katinka M."/>
            <person name="Mock T."/>
            <person name="Valentin K."/>
            <person name="Verret F."/>
            <person name="Berges J.A."/>
            <person name="Brownlee C."/>
            <person name="Cadoret J.P."/>
            <person name="Chiovitti A."/>
            <person name="Choi C.J."/>
            <person name="Coesel S."/>
            <person name="De Martino A."/>
            <person name="Detter J.C."/>
            <person name="Durkin C."/>
            <person name="Falciatore A."/>
            <person name="Fournet J."/>
            <person name="Haruta M."/>
            <person name="Huysman M.J."/>
            <person name="Jenkins B.D."/>
            <person name="Jiroutova K."/>
            <person name="Jorgensen R.E."/>
            <person name="Joubert Y."/>
            <person name="Kaplan A."/>
            <person name="Kroger N."/>
            <person name="Kroth P.G."/>
            <person name="La Roche J."/>
            <person name="Lindquist E."/>
            <person name="Lommer M."/>
            <person name="Martin-Jezequel V."/>
            <person name="Lopez P.J."/>
            <person name="Lucas S."/>
            <person name="Mangogna M."/>
            <person name="McGinnis K."/>
            <person name="Medlin L.K."/>
            <person name="Montsant A."/>
            <person name="Oudot-Le Secq M.P."/>
            <person name="Napoli C."/>
            <person name="Obornik M."/>
            <person name="Parker M.S."/>
            <person name="Petit J.L."/>
            <person name="Porcel B.M."/>
            <person name="Poulsen N."/>
            <person name="Robison M."/>
            <person name="Rychlewski L."/>
            <person name="Rynearson T.A."/>
            <person name="Schmutz J."/>
            <person name="Shapiro H."/>
            <person name="Siaut M."/>
            <person name="Stanley M."/>
            <person name="Sussman M.R."/>
            <person name="Taylor A.R."/>
            <person name="Vardi A."/>
            <person name="von Dassow P."/>
            <person name="Vyverman W."/>
            <person name="Willis A."/>
            <person name="Wyrwicz L.S."/>
            <person name="Rokhsar D.S."/>
            <person name="Weissenbach J."/>
            <person name="Armbrust E.V."/>
            <person name="Green B.R."/>
            <person name="Van de Peer Y."/>
            <person name="Grigoriev I.V."/>
        </authorList>
    </citation>
    <scope>NUCLEOTIDE SEQUENCE [LARGE SCALE GENOMIC DNA]</scope>
    <source>
        <strain evidence="2 3">CCAP 1055/1</strain>
    </source>
</reference>
<dbReference type="EMBL" id="CM000622">
    <property type="protein sequence ID" value="EEC44882.1"/>
    <property type="molecule type" value="Genomic_DNA"/>
</dbReference>
<feature type="compositionally biased region" description="Basic and acidic residues" evidence="1">
    <location>
        <begin position="670"/>
        <end position="683"/>
    </location>
</feature>
<dbReference type="AlphaFoldDB" id="B7G937"/>
<sequence length="808" mass="90965">MSGNAFLHQALPTNTIGSDTTIPTFSEGIFHDTLARYETILTDTQRPLSETDYQALLYAWRRSASLVVQQQVRERERQRVSMLLLLSQLLPSLDVRTIHGTLQNALGQPRSDSLWELLLGASDYDWPQLVGDYTNVSNEAIDLELFLCLPSHLQAATRPLTSSRQRKRLKRNPGAVDSSASCWKTLLCYLLTSWTTESLQNMGLSWTVAEAQDRVRTYANLFGIWCNCTFLETGMLVYWIDYWRANREVCLPEDLHVHWLVQQLVHHKNFAPLYTLETASGLSFHALAACCAKIMCLKNDAGFADDQDAIQCARDLMLGFRVDTYISGLPNNPSVDTDDSLKPILSRRERLSRPGYPLSVMLEIELADDQLHQAIQQAHAMEKYGPQWNEHERRHVWKASRKSLLILLITRYSLQKGLELFEKYWPLPPMTLSQQEEWAAKLVDDPNPVPSSVPTSASGLPDYSALLQRPNPASQVLLIDRLDGAEQELVEVQDSDEGEDTSVEDGLQAEAEPLGGIDEPIELVESHEEDEAFSREDMRAEVESSEGNSEEEVGYDDESRPESEGSYHVEQEPAHVEIVEVGSQIGEDSHDGLKRSFSRHTSERKRKVPLFDGDETADEKSVAEVFESIASQLRDHSSPLLDAVDEQNEQLSVEVESSVDAESSTEDAENTPRRHTEEQRQEEIAVTGIIEENVNIEDRESIKESEGNVMKGTEQEDSQGEAVDRGNLSKRQNRVSFLNSTSFDPGYFAEDSQAHSEEDDEEYRDEKGVAVTVENREAVIHVPKDRFEIGEPTTPKIVKTSQLASATS</sequence>
<feature type="compositionally biased region" description="Acidic residues" evidence="1">
    <location>
        <begin position="657"/>
        <end position="669"/>
    </location>
</feature>
<protein>
    <submittedName>
        <fullName evidence="2">Uncharacterized protein</fullName>
    </submittedName>
</protein>
<proteinExistence type="predicted"/>
<organism evidence="2 3">
    <name type="scientific">Phaeodactylum tricornutum (strain CCAP 1055/1)</name>
    <dbReference type="NCBI Taxonomy" id="556484"/>
    <lineage>
        <taxon>Eukaryota</taxon>
        <taxon>Sar</taxon>
        <taxon>Stramenopiles</taxon>
        <taxon>Ochrophyta</taxon>
        <taxon>Bacillariophyta</taxon>
        <taxon>Bacillariophyceae</taxon>
        <taxon>Bacillariophycidae</taxon>
        <taxon>Naviculales</taxon>
        <taxon>Phaeodactylaceae</taxon>
        <taxon>Phaeodactylum</taxon>
    </lineage>
</organism>
<evidence type="ECO:0000256" key="1">
    <source>
        <dbReference type="SAM" id="MobiDB-lite"/>
    </source>
</evidence>
<dbReference type="Proteomes" id="UP000000759">
    <property type="component" value="Chromosome 20"/>
</dbReference>
<reference evidence="3" key="2">
    <citation type="submission" date="2008-08" db="EMBL/GenBank/DDBJ databases">
        <authorList>
            <consortium name="Diatom Consortium"/>
            <person name="Grigoriev I."/>
            <person name="Grimwood J."/>
            <person name="Kuo A."/>
            <person name="Otillar R.P."/>
            <person name="Salamov A."/>
            <person name="Detter J.C."/>
            <person name="Lindquist E."/>
            <person name="Shapiro H."/>
            <person name="Lucas S."/>
            <person name="Glavina del Rio T."/>
            <person name="Pitluck S."/>
            <person name="Rokhsar D."/>
            <person name="Bowler C."/>
        </authorList>
    </citation>
    <scope>GENOME REANNOTATION</scope>
    <source>
        <strain evidence="3">CCAP 1055/1</strain>
    </source>
</reference>
<dbReference type="GeneID" id="7195254"/>
<dbReference type="InParanoid" id="B7G937"/>
<feature type="compositionally biased region" description="Polar residues" evidence="1">
    <location>
        <begin position="734"/>
        <end position="743"/>
    </location>
</feature>
<feature type="compositionally biased region" description="Basic and acidic residues" evidence="1">
    <location>
        <begin position="557"/>
        <end position="578"/>
    </location>
</feature>
<feature type="compositionally biased region" description="Polar residues" evidence="1">
    <location>
        <begin position="799"/>
        <end position="808"/>
    </location>
</feature>
<feature type="compositionally biased region" description="Basic and acidic residues" evidence="1">
    <location>
        <begin position="696"/>
        <end position="706"/>
    </location>
</feature>
<dbReference type="RefSeq" id="XP_002183700.1">
    <property type="nucleotide sequence ID" value="XM_002183664.1"/>
</dbReference>
<feature type="region of interest" description="Disordered" evidence="1">
    <location>
        <begin position="637"/>
        <end position="767"/>
    </location>
</feature>
<feature type="region of interest" description="Disordered" evidence="1">
    <location>
        <begin position="787"/>
        <end position="808"/>
    </location>
</feature>
<name>B7G937_PHATC</name>
<evidence type="ECO:0000313" key="3">
    <source>
        <dbReference type="Proteomes" id="UP000000759"/>
    </source>
</evidence>
<feature type="compositionally biased region" description="Basic and acidic residues" evidence="1">
    <location>
        <begin position="532"/>
        <end position="542"/>
    </location>
</feature>
<dbReference type="PaxDb" id="2850-Phatr48982"/>
<evidence type="ECO:0000313" key="2">
    <source>
        <dbReference type="EMBL" id="EEC44882.1"/>
    </source>
</evidence>
<feature type="region of interest" description="Disordered" evidence="1">
    <location>
        <begin position="526"/>
        <end position="621"/>
    </location>
</feature>
<feature type="compositionally biased region" description="Basic residues" evidence="1">
    <location>
        <begin position="596"/>
        <end position="608"/>
    </location>
</feature>